<evidence type="ECO:0000256" key="1">
    <source>
        <dbReference type="ARBA" id="ARBA00007689"/>
    </source>
</evidence>
<dbReference type="EMBL" id="LYPC01000016">
    <property type="protein sequence ID" value="OCT14701.1"/>
    <property type="molecule type" value="Genomic_DNA"/>
</dbReference>
<keyword evidence="4" id="KW-1185">Reference proteome</keyword>
<dbReference type="OrthoDB" id="9807535at2"/>
<comment type="caution">
    <text evidence="3">The sequence shown here is derived from an EMBL/GenBank/DDBJ whole genome shotgun (WGS) entry which is preliminary data.</text>
</comment>
<dbReference type="AlphaFoldDB" id="A0A1C1A2F6"/>
<dbReference type="PANTHER" id="PTHR35174">
    <property type="entry name" value="BLL7171 PROTEIN-RELATED"/>
    <property type="match status" value="1"/>
</dbReference>
<protein>
    <recommendedName>
        <fullName evidence="2">YCII-related domain-containing protein</fullName>
    </recommendedName>
</protein>
<evidence type="ECO:0000259" key="2">
    <source>
        <dbReference type="Pfam" id="PF03795"/>
    </source>
</evidence>
<dbReference type="PANTHER" id="PTHR35174:SF3">
    <property type="entry name" value="BLL7171 PROTEIN"/>
    <property type="match status" value="1"/>
</dbReference>
<evidence type="ECO:0000313" key="4">
    <source>
        <dbReference type="Proteomes" id="UP000093309"/>
    </source>
</evidence>
<dbReference type="Proteomes" id="UP000093309">
    <property type="component" value="Unassembled WGS sequence"/>
</dbReference>
<feature type="domain" description="YCII-related" evidence="2">
    <location>
        <begin position="1"/>
        <end position="101"/>
    </location>
</feature>
<gene>
    <name evidence="3" type="ORF">A8709_10995</name>
</gene>
<dbReference type="STRING" id="512399.A8709_10995"/>
<proteinExistence type="inferred from homology"/>
<reference evidence="4" key="1">
    <citation type="submission" date="2016-05" db="EMBL/GenBank/DDBJ databases">
        <title>Paenibacillus oryzae. sp. nov., isolated from the rice root.</title>
        <authorList>
            <person name="Zhang J."/>
            <person name="Zhang X."/>
        </authorList>
    </citation>
    <scope>NUCLEOTIDE SEQUENCE [LARGE SCALE GENOMIC DNA]</scope>
    <source>
        <strain evidence="4">KCTC13222</strain>
    </source>
</reference>
<accession>A0A1C1A2F6</accession>
<dbReference type="InterPro" id="IPR011008">
    <property type="entry name" value="Dimeric_a/b-barrel"/>
</dbReference>
<dbReference type="Pfam" id="PF03795">
    <property type="entry name" value="YCII"/>
    <property type="match status" value="1"/>
</dbReference>
<name>A0A1C1A2F6_9BACL</name>
<organism evidence="3 4">
    <name type="scientific">Paenibacillus pectinilyticus</name>
    <dbReference type="NCBI Taxonomy" id="512399"/>
    <lineage>
        <taxon>Bacteria</taxon>
        <taxon>Bacillati</taxon>
        <taxon>Bacillota</taxon>
        <taxon>Bacilli</taxon>
        <taxon>Bacillales</taxon>
        <taxon>Paenibacillaceae</taxon>
        <taxon>Paenibacillus</taxon>
    </lineage>
</organism>
<comment type="similarity">
    <text evidence="1">Belongs to the YciI family.</text>
</comment>
<dbReference type="RefSeq" id="WP_065852681.1">
    <property type="nucleotide sequence ID" value="NZ_LYPC01000016.1"/>
</dbReference>
<sequence>MNYTLLMYETTEDFAKRNDPEHKEAYAASWAHYVKAMLDAGIVVNGAGLEAPETATTLSLRGGQLLVQDGPITETKEHLGGLMIIDVPDLDTALEWAARCPGSSVEVRPNLHPVSL</sequence>
<dbReference type="InterPro" id="IPR005545">
    <property type="entry name" value="YCII"/>
</dbReference>
<dbReference type="Gene3D" id="3.30.70.1060">
    <property type="entry name" value="Dimeric alpha+beta barrel"/>
    <property type="match status" value="1"/>
</dbReference>
<dbReference type="SUPFAM" id="SSF54909">
    <property type="entry name" value="Dimeric alpha+beta barrel"/>
    <property type="match status" value="1"/>
</dbReference>
<evidence type="ECO:0000313" key="3">
    <source>
        <dbReference type="EMBL" id="OCT14701.1"/>
    </source>
</evidence>